<dbReference type="EMBL" id="JBBYHY010000005">
    <property type="protein sequence ID" value="MEL3954074.1"/>
    <property type="molecule type" value="Genomic_DNA"/>
</dbReference>
<dbReference type="RefSeq" id="WP_070472220.1">
    <property type="nucleotide sequence ID" value="NZ_JBBYHY010000005.1"/>
</dbReference>
<organism evidence="2 3">
    <name type="scientific">Stenotrophomonas bentonitica</name>
    <dbReference type="NCBI Taxonomy" id="1450134"/>
    <lineage>
        <taxon>Bacteria</taxon>
        <taxon>Pseudomonadati</taxon>
        <taxon>Pseudomonadota</taxon>
        <taxon>Gammaproteobacteria</taxon>
        <taxon>Lysobacterales</taxon>
        <taxon>Lysobacteraceae</taxon>
        <taxon>Stenotrophomonas</taxon>
    </lineage>
</organism>
<keyword evidence="3" id="KW-1185">Reference proteome</keyword>
<feature type="chain" id="PRO_5045334287" description="Lipoprotein" evidence="1">
    <location>
        <begin position="27"/>
        <end position="311"/>
    </location>
</feature>
<sequence length="311" mass="34272">MSSSLRNRLAAVVMAVAAGLLGCTPASEPGASSEPAKPHRVLNTTAQPEDTIRVRGDHTERLQAFLRLRYGDKAALDAPWKDAWEDTEVEALRPVTRRVCARDTATADGQEQTLLAVCQTLDDAATVEPGRVDLYVLRVGTDEEKTNRGGFFAQLPADDPLLVMAQRLQGQYGRHGSPGTVQIAQLGPQRRAFQISHEEHRRGHRRVWRSYIAEHNHRLRDVARYRDHLDNLALHGCDGNPADCGEGVFAVDFNTTVGDSNAVEGYWPLTVRASGHDCTGPATAFYHLIFDARQRAYPVPDDLQRDGCADS</sequence>
<gene>
    <name evidence="2" type="ORF">AAE039_10925</name>
</gene>
<comment type="caution">
    <text evidence="2">The sequence shown here is derived from an EMBL/GenBank/DDBJ whole genome shotgun (WGS) entry which is preliminary data.</text>
</comment>
<dbReference type="Proteomes" id="UP001455088">
    <property type="component" value="Unassembled WGS sequence"/>
</dbReference>
<evidence type="ECO:0000256" key="1">
    <source>
        <dbReference type="SAM" id="SignalP"/>
    </source>
</evidence>
<evidence type="ECO:0000313" key="2">
    <source>
        <dbReference type="EMBL" id="MEL3954074.1"/>
    </source>
</evidence>
<keyword evidence="1" id="KW-0732">Signal</keyword>
<name>A0ABU9JML6_9GAMM</name>
<protein>
    <recommendedName>
        <fullName evidence="4">Lipoprotein</fullName>
    </recommendedName>
</protein>
<proteinExistence type="predicted"/>
<evidence type="ECO:0000313" key="3">
    <source>
        <dbReference type="Proteomes" id="UP001455088"/>
    </source>
</evidence>
<evidence type="ECO:0008006" key="4">
    <source>
        <dbReference type="Google" id="ProtNLM"/>
    </source>
</evidence>
<dbReference type="PROSITE" id="PS51257">
    <property type="entry name" value="PROKAR_LIPOPROTEIN"/>
    <property type="match status" value="1"/>
</dbReference>
<accession>A0ABU9JML6</accession>
<reference evidence="2 3" key="1">
    <citation type="submission" date="2024-04" db="EMBL/GenBank/DDBJ databases">
        <title>Bacterial endophytes with biocontrol capabilities against important plant pathogens.</title>
        <authorList>
            <person name="Alayande K.A."/>
        </authorList>
    </citation>
    <scope>NUCLEOTIDE SEQUENCE [LARGE SCALE GENOMIC DNA]</scope>
    <source>
        <strain evidence="2 3">KV22</strain>
    </source>
</reference>
<feature type="signal peptide" evidence="1">
    <location>
        <begin position="1"/>
        <end position="26"/>
    </location>
</feature>